<dbReference type="InterPro" id="IPR001647">
    <property type="entry name" value="HTH_TetR"/>
</dbReference>
<dbReference type="AlphaFoldDB" id="A0AAE9Y6C2"/>
<dbReference type="Proteomes" id="UP001216390">
    <property type="component" value="Chromosome"/>
</dbReference>
<keyword evidence="1" id="KW-0805">Transcription regulation</keyword>
<dbReference type="Gene3D" id="1.10.357.10">
    <property type="entry name" value="Tetracycline Repressor, domain 2"/>
    <property type="match status" value="1"/>
</dbReference>
<protein>
    <submittedName>
        <fullName evidence="6">TetR/AcrR family transcriptional regulator</fullName>
    </submittedName>
</protein>
<dbReference type="Pfam" id="PF00440">
    <property type="entry name" value="TetR_N"/>
    <property type="match status" value="1"/>
</dbReference>
<feature type="DNA-binding region" description="H-T-H motif" evidence="4">
    <location>
        <begin position="39"/>
        <end position="58"/>
    </location>
</feature>
<dbReference type="EMBL" id="CP116942">
    <property type="protein sequence ID" value="WCO67730.1"/>
    <property type="molecule type" value="Genomic_DNA"/>
</dbReference>
<dbReference type="SUPFAM" id="SSF48498">
    <property type="entry name" value="Tetracyclin repressor-like, C-terminal domain"/>
    <property type="match status" value="1"/>
</dbReference>
<proteinExistence type="predicted"/>
<evidence type="ECO:0000313" key="7">
    <source>
        <dbReference type="Proteomes" id="UP001216390"/>
    </source>
</evidence>
<dbReference type="PROSITE" id="PS50977">
    <property type="entry name" value="HTH_TETR_2"/>
    <property type="match status" value="1"/>
</dbReference>
<keyword evidence="7" id="KW-1185">Reference proteome</keyword>
<dbReference type="InterPro" id="IPR025996">
    <property type="entry name" value="MT1864/Rv1816-like_C"/>
</dbReference>
<name>A0AAE9Y6C2_9ACTN</name>
<evidence type="ECO:0000256" key="4">
    <source>
        <dbReference type="PROSITE-ProRule" id="PRU00335"/>
    </source>
</evidence>
<dbReference type="GO" id="GO:0003700">
    <property type="term" value="F:DNA-binding transcription factor activity"/>
    <property type="evidence" value="ECO:0007669"/>
    <property type="project" value="TreeGrafter"/>
</dbReference>
<dbReference type="InterPro" id="IPR036271">
    <property type="entry name" value="Tet_transcr_reg_TetR-rel_C_sf"/>
</dbReference>
<organism evidence="6 7">
    <name type="scientific">Iamia majanohamensis</name>
    <dbReference type="NCBI Taxonomy" id="467976"/>
    <lineage>
        <taxon>Bacteria</taxon>
        <taxon>Bacillati</taxon>
        <taxon>Actinomycetota</taxon>
        <taxon>Acidimicrobiia</taxon>
        <taxon>Acidimicrobiales</taxon>
        <taxon>Iamiaceae</taxon>
        <taxon>Iamia</taxon>
    </lineage>
</organism>
<feature type="domain" description="HTH tetR-type" evidence="5">
    <location>
        <begin position="15"/>
        <end position="76"/>
    </location>
</feature>
<keyword evidence="3" id="KW-0804">Transcription</keyword>
<evidence type="ECO:0000256" key="2">
    <source>
        <dbReference type="ARBA" id="ARBA00023125"/>
    </source>
</evidence>
<evidence type="ECO:0000256" key="1">
    <source>
        <dbReference type="ARBA" id="ARBA00023015"/>
    </source>
</evidence>
<sequence length="212" mass="23449">MTPSARTRARRGEGDRLRDEILAAASDLLVETASEDAVSIRAVAQRVGVTPPSIYRHFADKDRLLLEVCHRSFDRFAAALDASATDEDVVARMASLGRAYVHYAIDHPEHYRIMFMARYDLSAQEYAEEMVSDETSFGLLLRTTEELIATGRVRPDLAERGPLHLGILFWSTVHGLASLLVAKPGLPWPDRDLLVTDLVGAVIRGLLVEIPG</sequence>
<dbReference type="KEGG" id="ima:PO878_03200"/>
<dbReference type="InterPro" id="IPR009057">
    <property type="entry name" value="Homeodomain-like_sf"/>
</dbReference>
<dbReference type="PANTHER" id="PTHR30055:SF220">
    <property type="entry name" value="TETR-FAMILY REGULATORY PROTEIN"/>
    <property type="match status" value="1"/>
</dbReference>
<keyword evidence="2 4" id="KW-0238">DNA-binding</keyword>
<dbReference type="GO" id="GO:0000976">
    <property type="term" value="F:transcription cis-regulatory region binding"/>
    <property type="evidence" value="ECO:0007669"/>
    <property type="project" value="TreeGrafter"/>
</dbReference>
<dbReference type="PANTHER" id="PTHR30055">
    <property type="entry name" value="HTH-TYPE TRANSCRIPTIONAL REGULATOR RUTR"/>
    <property type="match status" value="1"/>
</dbReference>
<dbReference type="RefSeq" id="WP_272737251.1">
    <property type="nucleotide sequence ID" value="NZ_CP116942.1"/>
</dbReference>
<dbReference type="SUPFAM" id="SSF46689">
    <property type="entry name" value="Homeodomain-like"/>
    <property type="match status" value="1"/>
</dbReference>
<evidence type="ECO:0000313" key="6">
    <source>
        <dbReference type="EMBL" id="WCO67730.1"/>
    </source>
</evidence>
<reference evidence="6" key="1">
    <citation type="submission" date="2023-01" db="EMBL/GenBank/DDBJ databases">
        <title>The diversity of Class Acidimicrobiia in South China Sea sediment environments and the proposal of Iamia marina sp. nov., a novel species of the genus Iamia.</title>
        <authorList>
            <person name="He Y."/>
            <person name="Tian X."/>
        </authorList>
    </citation>
    <scope>NUCLEOTIDE SEQUENCE</scope>
    <source>
        <strain evidence="6">DSM 19957</strain>
    </source>
</reference>
<dbReference type="Pfam" id="PF13305">
    <property type="entry name" value="TetR_C_33"/>
    <property type="match status" value="1"/>
</dbReference>
<gene>
    <name evidence="6" type="ORF">PO878_03200</name>
</gene>
<evidence type="ECO:0000256" key="3">
    <source>
        <dbReference type="ARBA" id="ARBA00023163"/>
    </source>
</evidence>
<evidence type="ECO:0000259" key="5">
    <source>
        <dbReference type="PROSITE" id="PS50977"/>
    </source>
</evidence>
<dbReference type="InterPro" id="IPR050109">
    <property type="entry name" value="HTH-type_TetR-like_transc_reg"/>
</dbReference>
<accession>A0AAE9Y6C2</accession>